<dbReference type="InterPro" id="IPR044929">
    <property type="entry name" value="DNA/RNA_non-sp_Endonuclease_sf"/>
</dbReference>
<evidence type="ECO:0000256" key="1">
    <source>
        <dbReference type="SAM" id="MobiDB-lite"/>
    </source>
</evidence>
<protein>
    <recommendedName>
        <fullName evidence="4">DNA/RNA non-specific endonuclease</fullName>
    </recommendedName>
</protein>
<feature type="region of interest" description="Disordered" evidence="1">
    <location>
        <begin position="843"/>
        <end position="869"/>
    </location>
</feature>
<dbReference type="AlphaFoldDB" id="A0A4V5MV93"/>
<dbReference type="EMBL" id="SUNI01000011">
    <property type="protein sequence ID" value="TJZ91318.1"/>
    <property type="molecule type" value="Genomic_DNA"/>
</dbReference>
<accession>A0A4V5MV93</accession>
<evidence type="ECO:0000313" key="2">
    <source>
        <dbReference type="EMBL" id="TJZ91318.1"/>
    </source>
</evidence>
<organism evidence="2 3">
    <name type="scientific">Paracoccus gahaiensis</name>
    <dbReference type="NCBI Taxonomy" id="1706839"/>
    <lineage>
        <taxon>Bacteria</taxon>
        <taxon>Pseudomonadati</taxon>
        <taxon>Pseudomonadota</taxon>
        <taxon>Alphaproteobacteria</taxon>
        <taxon>Rhodobacterales</taxon>
        <taxon>Paracoccaceae</taxon>
        <taxon>Paracoccus</taxon>
    </lineage>
</organism>
<keyword evidence="3" id="KW-1185">Reference proteome</keyword>
<dbReference type="Proteomes" id="UP000309747">
    <property type="component" value="Unassembled WGS sequence"/>
</dbReference>
<feature type="compositionally biased region" description="Pro residues" evidence="1">
    <location>
        <begin position="629"/>
        <end position="642"/>
    </location>
</feature>
<feature type="compositionally biased region" description="Low complexity" evidence="1">
    <location>
        <begin position="658"/>
        <end position="673"/>
    </location>
</feature>
<gene>
    <name evidence="2" type="ORF">FA743_12365</name>
</gene>
<dbReference type="OrthoDB" id="7787820at2"/>
<feature type="compositionally biased region" description="Polar residues" evidence="1">
    <location>
        <begin position="674"/>
        <end position="683"/>
    </location>
</feature>
<name>A0A4V5MV93_9RHOB</name>
<evidence type="ECO:0008006" key="4">
    <source>
        <dbReference type="Google" id="ProtNLM"/>
    </source>
</evidence>
<sequence length="1121" mass="116279">MGEAGALAGEVAFSDMSFLPRGLGRSATATGSGTVRLAQGRLSGEGAVELAYRDLGNGTVNFTFAEGGSFSAHGTFRVTPPFVDEVSGEIAVDEGNNLSVNAVIAVGEMRTHLPGLGLTGGTLTLNSLNGQPSGGIEGFTASYRGLGAVTLQTATLAASGFAGTGSFDLQVPGLNEASGRVTLRNGALSGQLRLGAEAFPEGLPVTRPSLTVTLGESGRVGVEGSATVSLGPAGTGNFTAAYSDAGQFSFGGDVALTIPGLRTVNAHVGYAEGALSAEVQVPVNTTLLPGLDGMVTVRYAQDRWSGETRLAYSADNGKLSGEITVTVAQTDAGALELGGEGRVTAQIAPRLQGTLTARILPEGAVDVSGVIEVTEPLELFPEQRMDRELFRHAQNIPLWAILVAVIRIRAGVRAGIGPGVFRNIRVEGSYTIGATEADPSFTVSGELFIPAFVEGYVALGAGIGVDVVLGSMTGGIEAVGTAGLYGAISVVPELSYADGDWGIEGTATMAAGARLKLGLNAWAEIEALWVTVWDREWTLAEMVAPIGPDLGLQAHLSYKFGRPEPPRIEMTSSEADYSGLIQDAMPKDGPAPAGAREALQNRAEWQGQLRAQRAAAVPSEQVAQQAQPATPPAAPPRPPQQSAPPGGQGGAAGGPGPAGQAAPGATQATQPGTNPSGANQPQRSKAVDLAAAPDANVPAAVPEGTLPNADQPRYPRPITLAMLDEPPAPTPRTPSQEAEDVQAAGRMVDLASAQATDSDALDNYFPQIKQRFGLVALGYEGDFSKGFRVVGKINPQFERTVSEPLTGTGLPAALNQGHQSRIIFEHSQLGGSQVGLTMRAKPLGPDHEQGSGPTGQEALMNQLPTDPNHYRDPAQRYIRGHLLNDHIGGPGHPMNLFPITASANAEHERSVESFAKDWVNNRKLWIDYTVEVQATPQLRKATGGLKKIDSVITATAAALDTNLNRIAGLTRGVTIASTYNVVEEAEEGAAHDFDAALLDPTTAALQAARPQDQGLTPPRSARETPTTFPATIAATIAQAIAKLGSRSKVASVLQDHPGFGDISETVLFQVYDRVGATGATVDFLGTPAEKGVLTRIINAWSGPNGLGARLEREMSQKSAQT</sequence>
<feature type="compositionally biased region" description="Gly residues" evidence="1">
    <location>
        <begin position="646"/>
        <end position="657"/>
    </location>
</feature>
<comment type="caution">
    <text evidence="2">The sequence shown here is derived from an EMBL/GenBank/DDBJ whole genome shotgun (WGS) entry which is preliminary data.</text>
</comment>
<feature type="region of interest" description="Disordered" evidence="1">
    <location>
        <begin position="606"/>
        <end position="689"/>
    </location>
</feature>
<evidence type="ECO:0000313" key="3">
    <source>
        <dbReference type="Proteomes" id="UP000309747"/>
    </source>
</evidence>
<proteinExistence type="predicted"/>
<dbReference type="Gene3D" id="3.40.570.10">
    <property type="entry name" value="Extracellular Endonuclease, subunit A"/>
    <property type="match status" value="1"/>
</dbReference>
<reference evidence="2 3" key="1">
    <citation type="submission" date="2019-04" db="EMBL/GenBank/DDBJ databases">
        <authorList>
            <person name="Li J."/>
        </authorList>
    </citation>
    <scope>NUCLEOTIDE SEQUENCE [LARGE SCALE GENOMIC DNA]</scope>
    <source>
        <strain evidence="2 3">KCTC 42687</strain>
    </source>
</reference>